<dbReference type="EMBL" id="CAAHFG010000002">
    <property type="protein sequence ID" value="VGO15262.1"/>
    <property type="molecule type" value="Genomic_DNA"/>
</dbReference>
<gene>
    <name evidence="1" type="ORF">PDESU_03844</name>
</gene>
<organism evidence="1 2">
    <name type="scientific">Pontiella desulfatans</name>
    <dbReference type="NCBI Taxonomy" id="2750659"/>
    <lineage>
        <taxon>Bacteria</taxon>
        <taxon>Pseudomonadati</taxon>
        <taxon>Kiritimatiellota</taxon>
        <taxon>Kiritimatiellia</taxon>
        <taxon>Kiritimatiellales</taxon>
        <taxon>Pontiellaceae</taxon>
        <taxon>Pontiella</taxon>
    </lineage>
</organism>
<reference evidence="1 2" key="1">
    <citation type="submission" date="2019-04" db="EMBL/GenBank/DDBJ databases">
        <authorList>
            <person name="Van Vliet M D."/>
        </authorList>
    </citation>
    <scope>NUCLEOTIDE SEQUENCE [LARGE SCALE GENOMIC DNA]</scope>
    <source>
        <strain evidence="1 2">F1</strain>
    </source>
</reference>
<keyword evidence="2" id="KW-1185">Reference proteome</keyword>
<evidence type="ECO:0000313" key="2">
    <source>
        <dbReference type="Proteomes" id="UP000366872"/>
    </source>
</evidence>
<name>A0A6C2U5C2_PONDE</name>
<evidence type="ECO:0000313" key="1">
    <source>
        <dbReference type="EMBL" id="VGO15262.1"/>
    </source>
</evidence>
<accession>A0A6C2U5C2</accession>
<proteinExistence type="predicted"/>
<dbReference type="AlphaFoldDB" id="A0A6C2U5C2"/>
<dbReference type="Proteomes" id="UP000366872">
    <property type="component" value="Unassembled WGS sequence"/>
</dbReference>
<protein>
    <submittedName>
        <fullName evidence="1">Uncharacterized protein</fullName>
    </submittedName>
</protein>
<sequence>MTHKTISTYQLAPMSFGAPCTYELSGDHIVGRLFGIIPYLRIHLGAVHYLRLATRSEVSPVYFIFNWPQFLLTNRRSVSPVYILQTRKGHRICLKLAGGAHFKLRQAIARHSDRKRHRMAA</sequence>
<dbReference type="RefSeq" id="WP_136080842.1">
    <property type="nucleotide sequence ID" value="NZ_CAAHFG010000002.1"/>
</dbReference>